<protein>
    <recommendedName>
        <fullName evidence="3">DUF2279 domain-containing protein</fullName>
    </recommendedName>
</protein>
<evidence type="ECO:0000313" key="2">
    <source>
        <dbReference type="Proteomes" id="UP000221024"/>
    </source>
</evidence>
<dbReference type="EMBL" id="PDEP01000001">
    <property type="protein sequence ID" value="PEN09219.1"/>
    <property type="molecule type" value="Genomic_DNA"/>
</dbReference>
<evidence type="ECO:0008006" key="3">
    <source>
        <dbReference type="Google" id="ProtNLM"/>
    </source>
</evidence>
<accession>A0A2H3P3Y0</accession>
<dbReference type="AlphaFoldDB" id="A0A2H3P3Y0"/>
<keyword evidence="2" id="KW-1185">Reference proteome</keyword>
<name>A0A2H3P3Y0_9BACT</name>
<dbReference type="OrthoDB" id="9803535at2"/>
<dbReference type="PANTHER" id="PTHR35462:SF2">
    <property type="entry name" value="TRANSMEMBRANE PROTEIN"/>
    <property type="match status" value="1"/>
</dbReference>
<comment type="caution">
    <text evidence="1">The sequence shown here is derived from an EMBL/GenBank/DDBJ whole genome shotgun (WGS) entry which is preliminary data.</text>
</comment>
<evidence type="ECO:0000313" key="1">
    <source>
        <dbReference type="EMBL" id="PEN09219.1"/>
    </source>
</evidence>
<dbReference type="RefSeq" id="WP_141491490.1">
    <property type="nucleotide sequence ID" value="NZ_PDEP01000001.1"/>
</dbReference>
<sequence length="166" mass="18091">MLSLLLTPPVQAQSQTDSACLHVSGSGPPHGAALASIQMHEEFTPSALARSGRPHAASTCVPPRPVATRISYRTVHRAPRNDPWFARDKALHLSYSFLWTLSSQYVLAHKTALSHNESIPWALTSGFTIGLTKELYDHRRPQNAFSWRDMTANAVGIGLAAALIVL</sequence>
<reference evidence="1 2" key="1">
    <citation type="submission" date="2017-10" db="EMBL/GenBank/DDBJ databases">
        <title>Draft genome of Longimonas halophila.</title>
        <authorList>
            <person name="Goh K.M."/>
            <person name="Shamsir M.S."/>
            <person name="Lim S.W."/>
        </authorList>
    </citation>
    <scope>NUCLEOTIDE SEQUENCE [LARGE SCALE GENOMIC DNA]</scope>
    <source>
        <strain evidence="1 2">KCTC 42399</strain>
    </source>
</reference>
<proteinExistence type="predicted"/>
<dbReference type="PANTHER" id="PTHR35462">
    <property type="match status" value="1"/>
</dbReference>
<organism evidence="1 2">
    <name type="scientific">Longimonas halophila</name>
    <dbReference type="NCBI Taxonomy" id="1469170"/>
    <lineage>
        <taxon>Bacteria</taxon>
        <taxon>Pseudomonadati</taxon>
        <taxon>Rhodothermota</taxon>
        <taxon>Rhodothermia</taxon>
        <taxon>Rhodothermales</taxon>
        <taxon>Salisaetaceae</taxon>
        <taxon>Longimonas</taxon>
    </lineage>
</organism>
<dbReference type="Proteomes" id="UP000221024">
    <property type="component" value="Unassembled WGS sequence"/>
</dbReference>
<gene>
    <name evidence="1" type="ORF">CRI93_00365</name>
</gene>